<dbReference type="RefSeq" id="WP_182122785.1">
    <property type="nucleotide sequence ID" value="NZ_CP059567.1"/>
</dbReference>
<evidence type="ECO:0000313" key="2">
    <source>
        <dbReference type="Proteomes" id="UP000514752"/>
    </source>
</evidence>
<proteinExistence type="predicted"/>
<dbReference type="EMBL" id="CP059567">
    <property type="protein sequence ID" value="QMT41239.1"/>
    <property type="molecule type" value="Genomic_DNA"/>
</dbReference>
<protein>
    <recommendedName>
        <fullName evidence="3">Phage tail assembly protein</fullName>
    </recommendedName>
</protein>
<sequence length="109" mass="11722">MTVKIAGVAVTLNGQEYVIPPIALGALEQLQERIGRFDGNAQDIQQVSTVIDCAHAALRRNYPDLTREQVADLIDIGNMTEVFEAVMDVSGLKRKAQEAERAGEAVAAG</sequence>
<reference evidence="1 2" key="1">
    <citation type="submission" date="2020-07" db="EMBL/GenBank/DDBJ databases">
        <title>Genomic diversity of species in the Neisseriaceae family.</title>
        <authorList>
            <person name="Vincent A.T."/>
            <person name="Bernet E."/>
            <person name="Veyrier F.J."/>
        </authorList>
    </citation>
    <scope>NUCLEOTIDE SEQUENCE [LARGE SCALE GENOMIC DNA]</scope>
    <source>
        <strain evidence="1 2">DSM 22244</strain>
    </source>
</reference>
<evidence type="ECO:0000313" key="1">
    <source>
        <dbReference type="EMBL" id="QMT41239.1"/>
    </source>
</evidence>
<organism evidence="1 2">
    <name type="scientific">Neisseria shayeganii</name>
    <dbReference type="NCBI Taxonomy" id="607712"/>
    <lineage>
        <taxon>Bacteria</taxon>
        <taxon>Pseudomonadati</taxon>
        <taxon>Pseudomonadota</taxon>
        <taxon>Betaproteobacteria</taxon>
        <taxon>Neisseriales</taxon>
        <taxon>Neisseriaceae</taxon>
        <taxon>Neisseria</taxon>
    </lineage>
</organism>
<evidence type="ECO:0008006" key="3">
    <source>
        <dbReference type="Google" id="ProtNLM"/>
    </source>
</evidence>
<accession>A0A7D7NB85</accession>
<name>A0A7D7NB85_9NEIS</name>
<dbReference type="Proteomes" id="UP000514752">
    <property type="component" value="Chromosome"/>
</dbReference>
<gene>
    <name evidence="1" type="ORF">H3L94_04215</name>
</gene>
<dbReference type="KEGG" id="nsg:H3L94_04215"/>
<dbReference type="AlphaFoldDB" id="A0A7D7NB85"/>